<name>A0A1H9S5E7_9ACTN</name>
<feature type="signal peptide" evidence="1">
    <location>
        <begin position="1"/>
        <end position="26"/>
    </location>
</feature>
<dbReference type="InterPro" id="IPR000914">
    <property type="entry name" value="SBP_5_dom"/>
</dbReference>
<keyword evidence="1" id="KW-0732">Signal</keyword>
<dbReference type="PANTHER" id="PTHR30290">
    <property type="entry name" value="PERIPLASMIC BINDING COMPONENT OF ABC TRANSPORTER"/>
    <property type="match status" value="1"/>
</dbReference>
<proteinExistence type="predicted"/>
<dbReference type="EMBL" id="FOGZ01000011">
    <property type="protein sequence ID" value="SER79583.1"/>
    <property type="molecule type" value="Genomic_DNA"/>
</dbReference>
<evidence type="ECO:0000259" key="2">
    <source>
        <dbReference type="Pfam" id="PF00496"/>
    </source>
</evidence>
<dbReference type="STRING" id="64702.SAMN05443377_11138"/>
<reference evidence="3 4" key="1">
    <citation type="submission" date="2016-10" db="EMBL/GenBank/DDBJ databases">
        <authorList>
            <person name="de Groot N.N."/>
        </authorList>
    </citation>
    <scope>NUCLEOTIDE SEQUENCE [LARGE SCALE GENOMIC DNA]</scope>
    <source>
        <strain evidence="3 4">DSM 16859</strain>
    </source>
</reference>
<gene>
    <name evidence="3" type="ORF">SAMN05443377_11138</name>
</gene>
<evidence type="ECO:0000313" key="4">
    <source>
        <dbReference type="Proteomes" id="UP000198815"/>
    </source>
</evidence>
<dbReference type="Gene3D" id="3.90.76.10">
    <property type="entry name" value="Dipeptide-binding Protein, Domain 1"/>
    <property type="match status" value="1"/>
</dbReference>
<feature type="domain" description="Solute-binding protein family 5" evidence="2">
    <location>
        <begin position="114"/>
        <end position="481"/>
    </location>
</feature>
<sequence length="578" mass="61789">MHTLPKKALAGAAVLALALAGCSSNASSTSSSSSPATSTKLQYSIDEQPASNLKDGGTLNLSIGEITPQLNVFQANMTTDTQALWQWYNPVLIKFTPAGEMKIDKNYLDSVDATTKDGNTVVTYKINDKAVWNNGQPIDWTAFETTWKDNNGSDEAYSANTTDGYSQIKSVTQGDNAKTAVVTFNGPFPWYSSLFNQLLNPAVNTADAYNNAYTGGTLASAHPEWGAGPYTLSAFDSNAGTVTFERNPKWWGEKGKLDKVTFTVRDDTQAALNAFKNGEVDVAGAGTANLLNQLQGLAGTEIRKGTSPAIRLITLNSKSPALSDLAVRKAIAESVNREQLLQVIFQGLDYTEKPLGSTTLFPFQKGYQDNFSKVVPKTDTAAAAKDLEGDGWSKGSDGIYEKNGTKLSLKLPLFSTNTTTKAMYQALQTQLKAAGIDVQIVEKSSKDFSTTIKNNDFDLMISGFAQTDPNGVAYFCQVYCSDSTLNHSGTGSAELDKLIKGDGGLQSLPTAEEQTAKANELEVKAMGSFGLIPLYSGPEIYAVKKGLANVGAGAYASTMNLIADFPENIGWQKDVASS</sequence>
<dbReference type="PIRSF" id="PIRSF002741">
    <property type="entry name" value="MppA"/>
    <property type="match status" value="1"/>
</dbReference>
<feature type="chain" id="PRO_5011680662" evidence="1">
    <location>
        <begin position="27"/>
        <end position="578"/>
    </location>
</feature>
<dbReference type="Pfam" id="PF00496">
    <property type="entry name" value="SBP_bac_5"/>
    <property type="match status" value="1"/>
</dbReference>
<evidence type="ECO:0000313" key="3">
    <source>
        <dbReference type="EMBL" id="SER79583.1"/>
    </source>
</evidence>
<dbReference type="RefSeq" id="WP_177170103.1">
    <property type="nucleotide sequence ID" value="NZ_FOGZ01000011.1"/>
</dbReference>
<dbReference type="CDD" id="cd08501">
    <property type="entry name" value="PBP2_Lpqw"/>
    <property type="match status" value="1"/>
</dbReference>
<organism evidence="3 4">
    <name type="scientific">Propionibacterium cyclohexanicum</name>
    <dbReference type="NCBI Taxonomy" id="64702"/>
    <lineage>
        <taxon>Bacteria</taxon>
        <taxon>Bacillati</taxon>
        <taxon>Actinomycetota</taxon>
        <taxon>Actinomycetes</taxon>
        <taxon>Propionibacteriales</taxon>
        <taxon>Propionibacteriaceae</taxon>
        <taxon>Propionibacterium</taxon>
    </lineage>
</organism>
<dbReference type="GO" id="GO:1904680">
    <property type="term" value="F:peptide transmembrane transporter activity"/>
    <property type="evidence" value="ECO:0007669"/>
    <property type="project" value="TreeGrafter"/>
</dbReference>
<dbReference type="GO" id="GO:0042597">
    <property type="term" value="C:periplasmic space"/>
    <property type="evidence" value="ECO:0007669"/>
    <property type="project" value="UniProtKB-ARBA"/>
</dbReference>
<dbReference type="Proteomes" id="UP000198815">
    <property type="component" value="Unassembled WGS sequence"/>
</dbReference>
<dbReference type="SUPFAM" id="SSF53850">
    <property type="entry name" value="Periplasmic binding protein-like II"/>
    <property type="match status" value="1"/>
</dbReference>
<dbReference type="InterPro" id="IPR030678">
    <property type="entry name" value="Peptide/Ni-bd"/>
</dbReference>
<dbReference type="GO" id="GO:0015833">
    <property type="term" value="P:peptide transport"/>
    <property type="evidence" value="ECO:0007669"/>
    <property type="project" value="TreeGrafter"/>
</dbReference>
<dbReference type="GO" id="GO:0043190">
    <property type="term" value="C:ATP-binding cassette (ABC) transporter complex"/>
    <property type="evidence" value="ECO:0007669"/>
    <property type="project" value="InterPro"/>
</dbReference>
<accession>A0A1H9S5E7</accession>
<dbReference type="AlphaFoldDB" id="A0A1H9S5E7"/>
<keyword evidence="4" id="KW-1185">Reference proteome</keyword>
<evidence type="ECO:0000256" key="1">
    <source>
        <dbReference type="SAM" id="SignalP"/>
    </source>
</evidence>
<dbReference type="Gene3D" id="3.40.190.10">
    <property type="entry name" value="Periplasmic binding protein-like II"/>
    <property type="match status" value="1"/>
</dbReference>
<protein>
    <submittedName>
        <fullName evidence="3">Peptide/nickel transport system substrate-binding protein</fullName>
    </submittedName>
</protein>
<dbReference type="PROSITE" id="PS51257">
    <property type="entry name" value="PROKAR_LIPOPROTEIN"/>
    <property type="match status" value="1"/>
</dbReference>
<dbReference type="InterPro" id="IPR039424">
    <property type="entry name" value="SBP_5"/>
</dbReference>
<dbReference type="PANTHER" id="PTHR30290:SF65">
    <property type="entry name" value="MONOACYL PHOSPHATIDYLINOSITOL TETRAMANNOSIDE-BINDING PROTEIN LPQW-RELATED"/>
    <property type="match status" value="1"/>
</dbReference>
<dbReference type="Gene3D" id="3.10.105.10">
    <property type="entry name" value="Dipeptide-binding Protein, Domain 3"/>
    <property type="match status" value="1"/>
</dbReference>